<dbReference type="PANTHER" id="PTHR23135:SF7">
    <property type="entry name" value="LIPID II ISOGLUTAMINYL SYNTHASE (GLUTAMINE-HYDROLYZING) SUBUNIT MURT"/>
    <property type="match status" value="1"/>
</dbReference>
<comment type="catalytic activity">
    <reaction evidence="1">
        <text>beta-D-GlcNAc-(1-&gt;4)-Mur2Ac(oyl-L-Ala-gamma-D-Glu-L-Lys-D-Ala-D-Ala)-di-trans,octa-cis-undecaprenyl diphosphate + ATP = beta-D-GlcNAc-(1-&gt;4)-Mur2Ac(oyl-L-Ala-gamma-D-O-P-Glu-L-Lys-D-Ala-D-Ala)-di-trans,octa-cis-undecaprenyl diphosphate + ADP</text>
        <dbReference type="Rhea" id="RHEA:59488"/>
        <dbReference type="ChEBI" id="CHEBI:30616"/>
        <dbReference type="ChEBI" id="CHEBI:60033"/>
        <dbReference type="ChEBI" id="CHEBI:143132"/>
        <dbReference type="ChEBI" id="CHEBI:456216"/>
    </reaction>
</comment>
<sequence>MSKIQSRFFPLAFLAAKTTIKALDLTGHAGGTLPGAIAETIDPAFLGDIAKPDQVVFISGTNGKTTTNNLLNDLLADNGYHTVTNRVGGNISSGFASSFARNATFGGKVKSKLAVMEFDELSGPRIFPFFQPDILAVTNLFRDTFSRSATPDFVFDVMNTGIPSGTHLILNADDMISCRLAPQCEHRTYFSVAHLAEDTQEPVGIVSDLTACPLCGGKLRWDYAHLRHLGRATCESCGFTNPKPDYEVISVDRSQHLFTVRENSAPGAPTYTYTLNSYSIVNLYNLLTCIVVAREMGLTPEQIAASLAHGINITESRYNEIDYRGHRLISMASKGENDTATSVTLDILRRQPGDKAIIIMIADAYMAKAKDQTEYIGWYYQTDFEVLQDPSVKQVILYGDTSLDLLVRLRFAGIDPKKTFVASTPEETADLVDLNKVQHVFYAHGLYNGGIADVSRQKILDRLKNREALHE</sequence>
<feature type="binding site" evidence="1">
    <location>
        <position position="212"/>
    </location>
    <ligand>
        <name>Zn(2+)</name>
        <dbReference type="ChEBI" id="CHEBI:29105"/>
    </ligand>
</feature>
<protein>
    <recommendedName>
        <fullName evidence="1">Lipid II isoglutaminyl synthase (glutamine-hydrolyzing) subunit MurT</fullName>
        <ecNumber evidence="1">6.3.5.13</ecNumber>
    </recommendedName>
</protein>
<dbReference type="GO" id="GO:0008360">
    <property type="term" value="P:regulation of cell shape"/>
    <property type="evidence" value="ECO:0007669"/>
    <property type="project" value="UniProtKB-KW"/>
</dbReference>
<keyword evidence="1" id="KW-0547">Nucleotide-binding</keyword>
<keyword evidence="1" id="KW-0573">Peptidoglycan synthesis</keyword>
<comment type="catalytic activity">
    <reaction evidence="1">
        <text>beta-D-GlcNAc-(1-&gt;4)-Mur2Ac(oyl-L-Ala-gamma-D-O-P-Glu-L-Lys-D-Ala-D-Ala)-di-trans,octa-cis-undecaprenyl diphosphate + NH4(+) = beta-D-GlcNAc-(1-&gt;4)-Mur2Ac(oyl-L-Ala-D-isoglutaminyl-L-Lys-D-Ala-D-Ala)-di-trans,octa-cis-undecaprenyl diphosphate + phosphate + H(+)</text>
        <dbReference type="Rhea" id="RHEA:57932"/>
        <dbReference type="ChEBI" id="CHEBI:15378"/>
        <dbReference type="ChEBI" id="CHEBI:28938"/>
        <dbReference type="ChEBI" id="CHEBI:43474"/>
        <dbReference type="ChEBI" id="CHEBI:62233"/>
        <dbReference type="ChEBI" id="CHEBI:143132"/>
    </reaction>
</comment>
<dbReference type="InterPro" id="IPR043703">
    <property type="entry name" value="Lipid_II_synth_MurT"/>
</dbReference>
<feature type="domain" description="Lipid II isoglutaminyl synthase (glutamine-hydrolyzing) subunit MurT C-terminal" evidence="2">
    <location>
        <begin position="337"/>
        <end position="431"/>
    </location>
</feature>
<keyword evidence="1" id="KW-0133">Cell shape</keyword>
<feature type="binding site" evidence="1">
    <location>
        <position position="215"/>
    </location>
    <ligand>
        <name>Zn(2+)</name>
        <dbReference type="ChEBI" id="CHEBI:29105"/>
    </ligand>
</feature>
<reference evidence="3" key="1">
    <citation type="submission" date="2020-04" db="EMBL/GenBank/DDBJ databases">
        <title>Deep metagenomics examines the oral microbiome during advanced dental caries in children, revealing novel taxa and co-occurrences with host molecules.</title>
        <authorList>
            <person name="Baker J.L."/>
            <person name="Morton J.T."/>
            <person name="Dinis M."/>
            <person name="Alvarez R."/>
            <person name="Tran N.C."/>
            <person name="Knight R."/>
            <person name="Edlund A."/>
        </authorList>
    </citation>
    <scope>NUCLEOTIDE SEQUENCE</scope>
    <source>
        <strain evidence="3">JCVI_38_bin.5</strain>
    </source>
</reference>
<dbReference type="Pfam" id="PF08353">
    <property type="entry name" value="MurT_C"/>
    <property type="match status" value="1"/>
</dbReference>
<dbReference type="HAMAP" id="MF_02214">
    <property type="entry name" value="Lipid_II_synth_MurT"/>
    <property type="match status" value="1"/>
</dbReference>
<proteinExistence type="inferred from homology"/>
<dbReference type="Gene3D" id="3.40.1190.10">
    <property type="entry name" value="Mur-like, catalytic domain"/>
    <property type="match status" value="1"/>
</dbReference>
<comment type="function">
    <text evidence="1">The lipid II isoglutaminyl synthase complex catalyzes the formation of alpha-D-isoglutamine in the cell wall lipid II stem peptide. The MurT subunit catalyzes the ATP-dependent amidation of D-glutamate residue of lipid II, converting it to an isoglutamine residue.</text>
</comment>
<dbReference type="EC" id="6.3.5.13" evidence="1"/>
<dbReference type="Proteomes" id="UP000698335">
    <property type="component" value="Unassembled WGS sequence"/>
</dbReference>
<dbReference type="GO" id="GO:0140282">
    <property type="term" value="F:carbon-nitrogen ligase activity on lipid II"/>
    <property type="evidence" value="ECO:0007669"/>
    <property type="project" value="UniProtKB-UniRule"/>
</dbReference>
<evidence type="ECO:0000313" key="3">
    <source>
        <dbReference type="EMBL" id="MBF4807103.1"/>
    </source>
</evidence>
<keyword evidence="1" id="KW-0067">ATP-binding</keyword>
<feature type="active site" evidence="1">
    <location>
        <position position="371"/>
    </location>
</feature>
<keyword evidence="1" id="KW-0961">Cell wall biogenesis/degradation</keyword>
<dbReference type="GO" id="GO:0071555">
    <property type="term" value="P:cell wall organization"/>
    <property type="evidence" value="ECO:0007669"/>
    <property type="project" value="UniProtKB-KW"/>
</dbReference>
<feature type="binding site" evidence="1">
    <location>
        <position position="237"/>
    </location>
    <ligand>
        <name>Zn(2+)</name>
        <dbReference type="ChEBI" id="CHEBI:29105"/>
    </ligand>
</feature>
<feature type="binding site" evidence="1">
    <location>
        <position position="234"/>
    </location>
    <ligand>
        <name>Zn(2+)</name>
        <dbReference type="ChEBI" id="CHEBI:29105"/>
    </ligand>
</feature>
<dbReference type="InterPro" id="IPR013564">
    <property type="entry name" value="MurT_C"/>
</dbReference>
<dbReference type="GO" id="GO:0005524">
    <property type="term" value="F:ATP binding"/>
    <property type="evidence" value="ECO:0007669"/>
    <property type="project" value="UniProtKB-UniRule"/>
</dbReference>
<comment type="caution">
    <text evidence="3">The sequence shown here is derived from an EMBL/GenBank/DDBJ whole genome shotgun (WGS) entry which is preliminary data.</text>
</comment>
<gene>
    <name evidence="1" type="primary">murT</name>
    <name evidence="3" type="ORF">HXK26_00125</name>
</gene>
<dbReference type="PANTHER" id="PTHR23135">
    <property type="entry name" value="MUR LIGASE FAMILY MEMBER"/>
    <property type="match status" value="1"/>
</dbReference>
<comment type="subunit">
    <text evidence="1">Forms a heterodimer with GatD.</text>
</comment>
<dbReference type="GO" id="GO:0009252">
    <property type="term" value="P:peptidoglycan biosynthetic process"/>
    <property type="evidence" value="ECO:0007669"/>
    <property type="project" value="UniProtKB-UniRule"/>
</dbReference>
<dbReference type="GO" id="GO:0008270">
    <property type="term" value="F:zinc ion binding"/>
    <property type="evidence" value="ECO:0007669"/>
    <property type="project" value="UniProtKB-UniRule"/>
</dbReference>
<dbReference type="InterPro" id="IPR036565">
    <property type="entry name" value="Mur-like_cat_sf"/>
</dbReference>
<name>A0A930VZM2_9ACTN</name>
<dbReference type="AlphaFoldDB" id="A0A930VZM2"/>
<evidence type="ECO:0000256" key="1">
    <source>
        <dbReference type="HAMAP-Rule" id="MF_02214"/>
    </source>
</evidence>
<comment type="catalytic activity">
    <reaction evidence="1">
        <text>beta-D-GlcNAc-(1-&gt;4)-Mur2Ac(oyl-L-Ala-gamma-D-Glu-L-Lys-D-Ala-D-Ala)-di-trans,octa-cis-undecaprenyl diphosphate + L-glutamine + ATP + H2O = beta-D-GlcNAc-(1-&gt;4)-Mur2Ac(oyl-L-Ala-D-isoglutaminyl-L-Lys-D-Ala-D-Ala)-di-trans,octa-cis-undecaprenyl diphosphate + L-glutamate + ADP + phosphate + H(+)</text>
        <dbReference type="Rhea" id="RHEA:57928"/>
        <dbReference type="ChEBI" id="CHEBI:15377"/>
        <dbReference type="ChEBI" id="CHEBI:15378"/>
        <dbReference type="ChEBI" id="CHEBI:29985"/>
        <dbReference type="ChEBI" id="CHEBI:30616"/>
        <dbReference type="ChEBI" id="CHEBI:43474"/>
        <dbReference type="ChEBI" id="CHEBI:58359"/>
        <dbReference type="ChEBI" id="CHEBI:60033"/>
        <dbReference type="ChEBI" id="CHEBI:62233"/>
        <dbReference type="ChEBI" id="CHEBI:456216"/>
        <dbReference type="EC" id="6.3.5.13"/>
    </reaction>
</comment>
<keyword evidence="1" id="KW-0862">Zinc</keyword>
<keyword evidence="1" id="KW-0436">Ligase</keyword>
<organism evidence="3 4">
    <name type="scientific">Lancefieldella rimae</name>
    <dbReference type="NCBI Taxonomy" id="1383"/>
    <lineage>
        <taxon>Bacteria</taxon>
        <taxon>Bacillati</taxon>
        <taxon>Actinomycetota</taxon>
        <taxon>Coriobacteriia</taxon>
        <taxon>Coriobacteriales</taxon>
        <taxon>Atopobiaceae</taxon>
        <taxon>Lancefieldella</taxon>
    </lineage>
</organism>
<accession>A0A930VZM2</accession>
<comment type="similarity">
    <text evidence="1">Belongs to the MurCDEF family. MurT subfamily.</text>
</comment>
<evidence type="ECO:0000259" key="2">
    <source>
        <dbReference type="Pfam" id="PF08353"/>
    </source>
</evidence>
<comment type="pathway">
    <text evidence="1">Cell wall biogenesis; peptidoglycan biosynthesis.</text>
</comment>
<dbReference type="SUPFAM" id="SSF53623">
    <property type="entry name" value="MurD-like peptide ligases, catalytic domain"/>
    <property type="match status" value="1"/>
</dbReference>
<dbReference type="EMBL" id="JABZGW010000001">
    <property type="protein sequence ID" value="MBF4807103.1"/>
    <property type="molecule type" value="Genomic_DNA"/>
</dbReference>
<evidence type="ECO:0000313" key="4">
    <source>
        <dbReference type="Proteomes" id="UP000698335"/>
    </source>
</evidence>
<keyword evidence="1" id="KW-0479">Metal-binding</keyword>